<name>A0A183GFZ4_HELPZ</name>
<keyword evidence="2" id="KW-1185">Reference proteome</keyword>
<reference evidence="1 2" key="1">
    <citation type="submission" date="2018-11" db="EMBL/GenBank/DDBJ databases">
        <authorList>
            <consortium name="Pathogen Informatics"/>
        </authorList>
    </citation>
    <scope>NUCLEOTIDE SEQUENCE [LARGE SCALE GENOMIC DNA]</scope>
</reference>
<protein>
    <submittedName>
        <fullName evidence="3">Reverse transcriptase domain-containing protein</fullName>
    </submittedName>
</protein>
<proteinExistence type="predicted"/>
<organism evidence="2 3">
    <name type="scientific">Heligmosomoides polygyrus</name>
    <name type="common">Parasitic roundworm</name>
    <dbReference type="NCBI Taxonomy" id="6339"/>
    <lineage>
        <taxon>Eukaryota</taxon>
        <taxon>Metazoa</taxon>
        <taxon>Ecdysozoa</taxon>
        <taxon>Nematoda</taxon>
        <taxon>Chromadorea</taxon>
        <taxon>Rhabditida</taxon>
        <taxon>Rhabditina</taxon>
        <taxon>Rhabditomorpha</taxon>
        <taxon>Strongyloidea</taxon>
        <taxon>Heligmosomidae</taxon>
        <taxon>Heligmosomoides</taxon>
    </lineage>
</organism>
<dbReference type="WBParaSite" id="HPBE_0002136301-mRNA-1">
    <property type="protein sequence ID" value="HPBE_0002136301-mRNA-1"/>
    <property type="gene ID" value="HPBE_0002136301"/>
</dbReference>
<accession>A0A3P8FRN3</accession>
<evidence type="ECO:0000313" key="3">
    <source>
        <dbReference type="WBParaSite" id="HPBE_0002136301-mRNA-1"/>
    </source>
</evidence>
<dbReference type="EMBL" id="UZAH01032933">
    <property type="protein sequence ID" value="VDP24823.1"/>
    <property type="molecule type" value="Genomic_DNA"/>
</dbReference>
<dbReference type="AlphaFoldDB" id="A0A183GFZ4"/>
<dbReference type="Proteomes" id="UP000050761">
    <property type="component" value="Unassembled WGS sequence"/>
</dbReference>
<accession>A0A183GFZ4</accession>
<gene>
    <name evidence="1" type="ORF">HPBE_LOCUS21362</name>
</gene>
<reference evidence="3" key="2">
    <citation type="submission" date="2019-09" db="UniProtKB">
        <authorList>
            <consortium name="WormBaseParasite"/>
        </authorList>
    </citation>
    <scope>IDENTIFICATION</scope>
</reference>
<evidence type="ECO:0000313" key="1">
    <source>
        <dbReference type="EMBL" id="VDP24823.1"/>
    </source>
</evidence>
<sequence length="104" mass="11892">MVYDQLGLIAAPPRNSSLTTLSLIVYQLLERVFADEHSKSWSHTSPSFVGHLETDLIMIKWTCLTERMKLYRDLLDFRGPHGTLNVHLVSSVTYGSRWINQDAT</sequence>
<evidence type="ECO:0000313" key="2">
    <source>
        <dbReference type="Proteomes" id="UP000050761"/>
    </source>
</evidence>